<dbReference type="PANTHER" id="PTHR43308:SF5">
    <property type="entry name" value="S-LAYER PROTEIN _ PEPTIDOGLYCAN ENDO-BETA-N-ACETYLGLUCOSAMINIDASE"/>
    <property type="match status" value="1"/>
</dbReference>
<dbReference type="InterPro" id="IPR014755">
    <property type="entry name" value="Cu-Rt/internalin_Ig-like"/>
</dbReference>
<dbReference type="InterPro" id="IPR001119">
    <property type="entry name" value="SLH_dom"/>
</dbReference>
<feature type="compositionally biased region" description="Acidic residues" evidence="3">
    <location>
        <begin position="324"/>
        <end position="336"/>
    </location>
</feature>
<gene>
    <name evidence="5" type="ORF">SAMN05660706_12752</name>
</gene>
<feature type="domain" description="SLH" evidence="4">
    <location>
        <begin position="58"/>
        <end position="121"/>
    </location>
</feature>
<evidence type="ECO:0000259" key="4">
    <source>
        <dbReference type="PROSITE" id="PS51272"/>
    </source>
</evidence>
<evidence type="ECO:0000313" key="5">
    <source>
        <dbReference type="EMBL" id="SFR13381.1"/>
    </source>
</evidence>
<dbReference type="InterPro" id="IPR051465">
    <property type="entry name" value="Cell_Envelope_Struct_Comp"/>
</dbReference>
<evidence type="ECO:0000313" key="6">
    <source>
        <dbReference type="Proteomes" id="UP000199584"/>
    </source>
</evidence>
<organism evidence="5 6">
    <name type="scientific">Desulfoscipio geothermicus DSM 3669</name>
    <dbReference type="NCBI Taxonomy" id="1121426"/>
    <lineage>
        <taxon>Bacteria</taxon>
        <taxon>Bacillati</taxon>
        <taxon>Bacillota</taxon>
        <taxon>Clostridia</taxon>
        <taxon>Eubacteriales</taxon>
        <taxon>Desulfallaceae</taxon>
        <taxon>Desulfoscipio</taxon>
    </lineage>
</organism>
<name>A0A1I6E761_9FIRM</name>
<dbReference type="AlphaFoldDB" id="A0A1I6E761"/>
<proteinExistence type="predicted"/>
<evidence type="ECO:0000256" key="2">
    <source>
        <dbReference type="ARBA" id="ARBA00022737"/>
    </source>
</evidence>
<reference evidence="6" key="1">
    <citation type="submission" date="2016-10" db="EMBL/GenBank/DDBJ databases">
        <authorList>
            <person name="Varghese N."/>
            <person name="Submissions S."/>
        </authorList>
    </citation>
    <scope>NUCLEOTIDE SEQUENCE [LARGE SCALE GENOMIC DNA]</scope>
    <source>
        <strain evidence="6">DSM 3669</strain>
    </source>
</reference>
<dbReference type="STRING" id="39060.SAMN05660706_12752"/>
<feature type="compositionally biased region" description="Basic and acidic residues" evidence="3">
    <location>
        <begin position="337"/>
        <end position="349"/>
    </location>
</feature>
<dbReference type="EMBL" id="FOYM01000027">
    <property type="protein sequence ID" value="SFR13381.1"/>
    <property type="molecule type" value="Genomic_DNA"/>
</dbReference>
<accession>A0A1I6E761</accession>
<keyword evidence="2" id="KW-0677">Repeat</keyword>
<evidence type="ECO:0000256" key="1">
    <source>
        <dbReference type="ARBA" id="ARBA00022729"/>
    </source>
</evidence>
<dbReference type="Proteomes" id="UP000199584">
    <property type="component" value="Unassembled WGS sequence"/>
</dbReference>
<dbReference type="PANTHER" id="PTHR43308">
    <property type="entry name" value="OUTER MEMBRANE PROTEIN ALPHA-RELATED"/>
    <property type="match status" value="1"/>
</dbReference>
<sequence length="563" mass="62171">MGKSRTTSILLGGMLAIAVFTFAVMASPPNALAKGKWKVPPGHMKKMQRVQLVQAGNVTFNIMNDVRGHWAAEPVTAMQKLGIIRGFPDGNFYPRQEVTKSQALVMVMRALGFEGQEPTEESLDLVENSPEWARDTVALALDKGIITRREIKDFAGDLPAQRYEVAVWIARAARGGDIAGGRLTFADAGQIPEYARNYVAYMASNGIMRGYPGNMFRPLHPVQRAEIAAMLFRCQNIYSLNTKFNYLKGEMAEVLPTDPAFIILATGEGTGDSRVMVQVADDAAIFIDGEAAELEDVQEGYTVTVVLNPARKAVMVSARTEDNAVNDDEDEDEEEDKNAPEIDELKPENGDDNVEIGLKTLVVTFDEEIFAAEDEEDIEAGIKVKNETEDEVVDINDVDIDGSKLVIELAEGLKEDSDYSVIIPEGIIEDEDGKEFAGIEAEDWEFTTAEDEDDDAPVIEKLQPGDGDTVDDDVDELTVRFNEEVRWVDEDFDGNKVLVFEMDTNSMVTPDKVVLDGDELTIKFDDELDDGEYSVTIRAGIIEDMSGNKFNGIGVNDWVFEVE</sequence>
<protein>
    <submittedName>
        <fullName evidence="5">S-layer homology domain-containing protein</fullName>
    </submittedName>
</protein>
<keyword evidence="6" id="KW-1185">Reference proteome</keyword>
<dbReference type="InterPro" id="IPR032812">
    <property type="entry name" value="SbsA_Ig"/>
</dbReference>
<feature type="domain" description="SLH" evidence="4">
    <location>
        <begin position="182"/>
        <end position="245"/>
    </location>
</feature>
<keyword evidence="1" id="KW-0732">Signal</keyword>
<dbReference type="Pfam" id="PF00395">
    <property type="entry name" value="SLH"/>
    <property type="match status" value="2"/>
</dbReference>
<dbReference type="PROSITE" id="PS51272">
    <property type="entry name" value="SLH"/>
    <property type="match status" value="2"/>
</dbReference>
<feature type="region of interest" description="Disordered" evidence="3">
    <location>
        <begin position="319"/>
        <end position="351"/>
    </location>
</feature>
<evidence type="ECO:0000256" key="3">
    <source>
        <dbReference type="SAM" id="MobiDB-lite"/>
    </source>
</evidence>
<dbReference type="Pfam" id="PF13205">
    <property type="entry name" value="Big_5"/>
    <property type="match status" value="2"/>
</dbReference>
<dbReference type="Gene3D" id="2.60.40.1220">
    <property type="match status" value="1"/>
</dbReference>